<keyword evidence="5" id="KW-1185">Reference proteome</keyword>
<organism evidence="4 5">
    <name type="scientific">Stakelama flava</name>
    <dbReference type="NCBI Taxonomy" id="2860338"/>
    <lineage>
        <taxon>Bacteria</taxon>
        <taxon>Pseudomonadati</taxon>
        <taxon>Pseudomonadota</taxon>
        <taxon>Alphaproteobacteria</taxon>
        <taxon>Sphingomonadales</taxon>
        <taxon>Sphingomonadaceae</taxon>
        <taxon>Stakelama</taxon>
    </lineage>
</organism>
<dbReference type="EMBL" id="JAHWZX010000007">
    <property type="protein sequence ID" value="MBW4331083.1"/>
    <property type="molecule type" value="Genomic_DNA"/>
</dbReference>
<keyword evidence="2" id="KW-0012">Acyltransferase</keyword>
<evidence type="ECO:0000313" key="5">
    <source>
        <dbReference type="Proteomes" id="UP001197214"/>
    </source>
</evidence>
<proteinExistence type="predicted"/>
<evidence type="ECO:0000313" key="4">
    <source>
        <dbReference type="EMBL" id="MBW4331083.1"/>
    </source>
</evidence>
<dbReference type="Proteomes" id="UP001197214">
    <property type="component" value="Unassembled WGS sequence"/>
</dbReference>
<protein>
    <submittedName>
        <fullName evidence="4">GNAT family N-acetyltransferase</fullName>
    </submittedName>
</protein>
<evidence type="ECO:0000256" key="1">
    <source>
        <dbReference type="ARBA" id="ARBA00022679"/>
    </source>
</evidence>
<dbReference type="PANTHER" id="PTHR43877">
    <property type="entry name" value="AMINOALKYLPHOSPHONATE N-ACETYLTRANSFERASE-RELATED-RELATED"/>
    <property type="match status" value="1"/>
</dbReference>
<dbReference type="PROSITE" id="PS51186">
    <property type="entry name" value="GNAT"/>
    <property type="match status" value="1"/>
</dbReference>
<feature type="domain" description="N-acetyltransferase" evidence="3">
    <location>
        <begin position="7"/>
        <end position="175"/>
    </location>
</feature>
<comment type="caution">
    <text evidence="4">The sequence shown here is derived from an EMBL/GenBank/DDBJ whole genome shotgun (WGS) entry which is preliminary data.</text>
</comment>
<dbReference type="RefSeq" id="WP_219238193.1">
    <property type="nucleotide sequence ID" value="NZ_JAHWZX010000007.1"/>
</dbReference>
<dbReference type="CDD" id="cd04301">
    <property type="entry name" value="NAT_SF"/>
    <property type="match status" value="1"/>
</dbReference>
<name>A0ABS6XLJ5_9SPHN</name>
<dbReference type="PANTHER" id="PTHR43877:SF1">
    <property type="entry name" value="ACETYLTRANSFERASE"/>
    <property type="match status" value="1"/>
</dbReference>
<evidence type="ECO:0000256" key="2">
    <source>
        <dbReference type="ARBA" id="ARBA00023315"/>
    </source>
</evidence>
<keyword evidence="1" id="KW-0808">Transferase</keyword>
<dbReference type="InterPro" id="IPR050832">
    <property type="entry name" value="Bact_Acetyltransf"/>
</dbReference>
<dbReference type="InterPro" id="IPR000182">
    <property type="entry name" value="GNAT_dom"/>
</dbReference>
<dbReference type="Pfam" id="PF00583">
    <property type="entry name" value="Acetyltransf_1"/>
    <property type="match status" value="1"/>
</dbReference>
<evidence type="ECO:0000259" key="3">
    <source>
        <dbReference type="PROSITE" id="PS51186"/>
    </source>
</evidence>
<gene>
    <name evidence="4" type="ORF">KY084_09380</name>
</gene>
<sequence length="175" mass="18731">MTQSDEWAIRTAGAGDADRLALVGAATFLDGFATVIEGDAMIAHCRNAHGADSYRALLERSDSEAWLAEVMPGGAPVGYCVLTAPDLPDAGTGDVEVKRIYSLSRFHGSGIGMALMDRAIRAARDRGATRLMLGVYVGNARAIAFYRKHGFEPVGTRRFTVGNQICDDHVMAMPL</sequence>
<reference evidence="4 5" key="1">
    <citation type="submission" date="2021-07" db="EMBL/GenBank/DDBJ databases">
        <title>Stakelama flava sp. nov., a novel endophytic bacterium isolated from branch of Kandelia candel.</title>
        <authorList>
            <person name="Tuo L."/>
        </authorList>
    </citation>
    <scope>NUCLEOTIDE SEQUENCE [LARGE SCALE GENOMIC DNA]</scope>
    <source>
        <strain evidence="4 5">CBK3Z-3</strain>
    </source>
</reference>
<accession>A0ABS6XLJ5</accession>